<comment type="caution">
    <text evidence="1">The sequence shown here is derived from an EMBL/GenBank/DDBJ whole genome shotgun (WGS) entry which is preliminary data.</text>
</comment>
<keyword evidence="2" id="KW-1185">Reference proteome</keyword>
<name>A0A392LX71_9FABA</name>
<organism evidence="1 2">
    <name type="scientific">Trifolium medium</name>
    <dbReference type="NCBI Taxonomy" id="97028"/>
    <lineage>
        <taxon>Eukaryota</taxon>
        <taxon>Viridiplantae</taxon>
        <taxon>Streptophyta</taxon>
        <taxon>Embryophyta</taxon>
        <taxon>Tracheophyta</taxon>
        <taxon>Spermatophyta</taxon>
        <taxon>Magnoliopsida</taxon>
        <taxon>eudicotyledons</taxon>
        <taxon>Gunneridae</taxon>
        <taxon>Pentapetalae</taxon>
        <taxon>rosids</taxon>
        <taxon>fabids</taxon>
        <taxon>Fabales</taxon>
        <taxon>Fabaceae</taxon>
        <taxon>Papilionoideae</taxon>
        <taxon>50 kb inversion clade</taxon>
        <taxon>NPAAA clade</taxon>
        <taxon>Hologalegina</taxon>
        <taxon>IRL clade</taxon>
        <taxon>Trifolieae</taxon>
        <taxon>Trifolium</taxon>
    </lineage>
</organism>
<sequence>MPQGISFLAGEKRSHVLVLKINYVETKKMIRNRMNTSSVYIANEYTFEVYALLKSYCSFLPWQAQEISGNKKKKEMKIGWVGCFAVKENE</sequence>
<evidence type="ECO:0000313" key="1">
    <source>
        <dbReference type="EMBL" id="MCH79526.1"/>
    </source>
</evidence>
<gene>
    <name evidence="1" type="ORF">A2U01_0000277</name>
</gene>
<accession>A0A392LX71</accession>
<dbReference type="AlphaFoldDB" id="A0A392LX71"/>
<evidence type="ECO:0000313" key="2">
    <source>
        <dbReference type="Proteomes" id="UP000265520"/>
    </source>
</evidence>
<protein>
    <submittedName>
        <fullName evidence="1">Uncharacterized protein</fullName>
    </submittedName>
</protein>
<dbReference type="Proteomes" id="UP000265520">
    <property type="component" value="Unassembled WGS sequence"/>
</dbReference>
<dbReference type="EMBL" id="LXQA010000170">
    <property type="protein sequence ID" value="MCH79526.1"/>
    <property type="molecule type" value="Genomic_DNA"/>
</dbReference>
<proteinExistence type="predicted"/>
<reference evidence="1 2" key="1">
    <citation type="journal article" date="2018" name="Front. Plant Sci.">
        <title>Red Clover (Trifolium pratense) and Zigzag Clover (T. medium) - A Picture of Genomic Similarities and Differences.</title>
        <authorList>
            <person name="Dluhosova J."/>
            <person name="Istvanek J."/>
            <person name="Nedelnik J."/>
            <person name="Repkova J."/>
        </authorList>
    </citation>
    <scope>NUCLEOTIDE SEQUENCE [LARGE SCALE GENOMIC DNA]</scope>
    <source>
        <strain evidence="2">cv. 10/8</strain>
        <tissue evidence="1">Leaf</tissue>
    </source>
</reference>